<evidence type="ECO:0000259" key="1">
    <source>
        <dbReference type="Pfam" id="PF00646"/>
    </source>
</evidence>
<proteinExistence type="predicted"/>
<dbReference type="InterPro" id="IPR001810">
    <property type="entry name" value="F-box_dom"/>
</dbReference>
<feature type="domain" description="F-box" evidence="1">
    <location>
        <begin position="11"/>
        <end position="45"/>
    </location>
</feature>
<dbReference type="Pfam" id="PF24758">
    <property type="entry name" value="LRR_At5g56370"/>
    <property type="match status" value="1"/>
</dbReference>
<feature type="domain" description="F-box/LRR-repeat protein 15/At3g58940/PEG3-like LRR" evidence="2">
    <location>
        <begin position="126"/>
        <end position="248"/>
    </location>
</feature>
<organism evidence="3 4">
    <name type="scientific">Microthlaspi erraticum</name>
    <dbReference type="NCBI Taxonomy" id="1685480"/>
    <lineage>
        <taxon>Eukaryota</taxon>
        <taxon>Viridiplantae</taxon>
        <taxon>Streptophyta</taxon>
        <taxon>Embryophyta</taxon>
        <taxon>Tracheophyta</taxon>
        <taxon>Spermatophyta</taxon>
        <taxon>Magnoliopsida</taxon>
        <taxon>eudicotyledons</taxon>
        <taxon>Gunneridae</taxon>
        <taxon>Pentapetalae</taxon>
        <taxon>rosids</taxon>
        <taxon>malvids</taxon>
        <taxon>Brassicales</taxon>
        <taxon>Brassicaceae</taxon>
        <taxon>Coluteocarpeae</taxon>
        <taxon>Microthlaspi</taxon>
    </lineage>
</organism>
<accession>A0A6D2HQD2</accession>
<dbReference type="CDD" id="cd22160">
    <property type="entry name" value="F-box_AtFBL13-like"/>
    <property type="match status" value="1"/>
</dbReference>
<name>A0A6D2HQD2_9BRAS</name>
<dbReference type="AlphaFoldDB" id="A0A6D2HQD2"/>
<dbReference type="OrthoDB" id="1033907at2759"/>
<gene>
    <name evidence="3" type="ORF">MERR_LOCUS3943</name>
</gene>
<dbReference type="SUPFAM" id="SSF52047">
    <property type="entry name" value="RNI-like"/>
    <property type="match status" value="1"/>
</dbReference>
<dbReference type="InterPro" id="IPR055411">
    <property type="entry name" value="LRR_FXL15/At3g58940/PEG3-like"/>
</dbReference>
<dbReference type="EMBL" id="CACVBM020000244">
    <property type="protein sequence ID" value="CAA7016708.1"/>
    <property type="molecule type" value="Genomic_DNA"/>
</dbReference>
<reference evidence="3" key="1">
    <citation type="submission" date="2020-01" db="EMBL/GenBank/DDBJ databases">
        <authorList>
            <person name="Mishra B."/>
        </authorList>
    </citation>
    <scope>NUCLEOTIDE SEQUENCE [LARGE SCALE GENOMIC DNA]</scope>
</reference>
<comment type="caution">
    <text evidence="3">The sequence shown here is derived from an EMBL/GenBank/DDBJ whole genome shotgun (WGS) entry which is preliminary data.</text>
</comment>
<dbReference type="PANTHER" id="PTHR31293:SF16">
    <property type="entry name" value="RNI-LIKE SUPERFAMILY PROTEIN"/>
    <property type="match status" value="1"/>
</dbReference>
<protein>
    <submittedName>
        <fullName evidence="3">Uncharacterized protein</fullName>
    </submittedName>
</protein>
<dbReference type="PANTHER" id="PTHR31293">
    <property type="entry name" value="RNI-LIKE SUPERFAMILY PROTEIN"/>
    <property type="match status" value="1"/>
</dbReference>
<dbReference type="SUPFAM" id="SSF81383">
    <property type="entry name" value="F-box domain"/>
    <property type="match status" value="1"/>
</dbReference>
<dbReference type="Gene3D" id="3.80.10.10">
    <property type="entry name" value="Ribonuclease Inhibitor"/>
    <property type="match status" value="1"/>
</dbReference>
<evidence type="ECO:0000259" key="2">
    <source>
        <dbReference type="Pfam" id="PF24758"/>
    </source>
</evidence>
<dbReference type="InterPro" id="IPR055294">
    <property type="entry name" value="FBL60-like"/>
</dbReference>
<dbReference type="InterPro" id="IPR032675">
    <property type="entry name" value="LRR_dom_sf"/>
</dbReference>
<dbReference type="Proteomes" id="UP000467841">
    <property type="component" value="Unassembled WGS sequence"/>
</dbReference>
<dbReference type="Gene3D" id="1.20.1280.50">
    <property type="match status" value="1"/>
</dbReference>
<dbReference type="InterPro" id="IPR036047">
    <property type="entry name" value="F-box-like_dom_sf"/>
</dbReference>
<evidence type="ECO:0000313" key="3">
    <source>
        <dbReference type="EMBL" id="CAA7016708.1"/>
    </source>
</evidence>
<keyword evidence="4" id="KW-1185">Reference proteome</keyword>
<sequence>MDLGGGSRDLISGLPDPLISHILSFLTTKEAASMSVLSSKWRYLFAFVTNLDFDASVYLTPREEIKIPVRIDGIMEMITQRKSSVPTSFMDFVDRVLALQDNSPVHKFSLKIRDGDDPVDPIRIFRWILNVLERGVADLKLGLDLERDLTQGIESDSLLPSEIFLSETLVRLKLSGCGPNIDVEEACLPKLKTLCIEGVHFEKHGVGLDKLLSGCHELEDLVLDDISWFIWDFASVSVPTLKRLKFSWQELDKNPKSVVGHS</sequence>
<dbReference type="Pfam" id="PF00646">
    <property type="entry name" value="F-box"/>
    <property type="match status" value="1"/>
</dbReference>
<evidence type="ECO:0000313" key="4">
    <source>
        <dbReference type="Proteomes" id="UP000467841"/>
    </source>
</evidence>
<dbReference type="InterPro" id="IPR053781">
    <property type="entry name" value="F-box_AtFBL13-like"/>
</dbReference>